<dbReference type="EMBL" id="JACNEP010000011">
    <property type="protein sequence ID" value="MBC3766920.1"/>
    <property type="molecule type" value="Genomic_DNA"/>
</dbReference>
<organism evidence="2 3">
    <name type="scientific">Neptunicella marina</name>
    <dbReference type="NCBI Taxonomy" id="2125989"/>
    <lineage>
        <taxon>Bacteria</taxon>
        <taxon>Pseudomonadati</taxon>
        <taxon>Pseudomonadota</taxon>
        <taxon>Gammaproteobacteria</taxon>
        <taxon>Alteromonadales</taxon>
        <taxon>Alteromonadaceae</taxon>
        <taxon>Neptunicella</taxon>
    </lineage>
</organism>
<feature type="chain" id="PRO_5035148239" description="Solute-binding protein family 3/N-terminal domain-containing protein" evidence="1">
    <location>
        <begin position="24"/>
        <end position="225"/>
    </location>
</feature>
<proteinExistence type="predicted"/>
<reference evidence="2" key="1">
    <citation type="journal article" date="2018" name="Int. J. Syst. Evol. Microbiol.">
        <title>Neptunicella marina gen. nov., sp. nov., isolated from surface seawater.</title>
        <authorList>
            <person name="Liu X."/>
            <person name="Lai Q."/>
            <person name="Du Y."/>
            <person name="Zhang X."/>
            <person name="Liu Z."/>
            <person name="Sun F."/>
            <person name="Shao Z."/>
        </authorList>
    </citation>
    <scope>NUCLEOTIDE SEQUENCE</scope>
    <source>
        <strain evidence="2">S27-2</strain>
    </source>
</reference>
<keyword evidence="3" id="KW-1185">Reference proteome</keyword>
<evidence type="ECO:0000313" key="2">
    <source>
        <dbReference type="EMBL" id="MBC3766920.1"/>
    </source>
</evidence>
<feature type="signal peptide" evidence="1">
    <location>
        <begin position="1"/>
        <end position="23"/>
    </location>
</feature>
<gene>
    <name evidence="2" type="ORF">H8B19_13620</name>
</gene>
<reference evidence="2" key="2">
    <citation type="submission" date="2020-08" db="EMBL/GenBank/DDBJ databases">
        <authorList>
            <person name="Lai Q."/>
        </authorList>
    </citation>
    <scope>NUCLEOTIDE SEQUENCE</scope>
    <source>
        <strain evidence="2">S27-2</strain>
    </source>
</reference>
<evidence type="ECO:0000313" key="3">
    <source>
        <dbReference type="Proteomes" id="UP000601768"/>
    </source>
</evidence>
<sequence>MRQKFLTRFLPLLIALLAFTAHAQDYPKSLTISYVKHQAVIKLYKPLIEKAYAKLGIKVNFLPIDIARSLTFIDQGKIDGDVIRASVVTKNHPNLIAVTPTLTEMDIILYCQKQINCGGDALNQPNAILGLVGSIRQYHDVLKHARVSTSSYVDYQVMKQAFEKKRLDYMLGIKDKHSNNNYLIGTPYQQQPLFKQRGNHILHKKWAFLIPALSKAIVELQQNQP</sequence>
<comment type="caution">
    <text evidence="2">The sequence shown here is derived from an EMBL/GenBank/DDBJ whole genome shotgun (WGS) entry which is preliminary data.</text>
</comment>
<evidence type="ECO:0008006" key="4">
    <source>
        <dbReference type="Google" id="ProtNLM"/>
    </source>
</evidence>
<evidence type="ECO:0000256" key="1">
    <source>
        <dbReference type="SAM" id="SignalP"/>
    </source>
</evidence>
<accession>A0A8J6IWE0</accession>
<dbReference type="Proteomes" id="UP000601768">
    <property type="component" value="Unassembled WGS sequence"/>
</dbReference>
<dbReference type="SUPFAM" id="SSF53850">
    <property type="entry name" value="Periplasmic binding protein-like II"/>
    <property type="match status" value="1"/>
</dbReference>
<protein>
    <recommendedName>
        <fullName evidence="4">Solute-binding protein family 3/N-terminal domain-containing protein</fullName>
    </recommendedName>
</protein>
<dbReference type="AlphaFoldDB" id="A0A8J6IWE0"/>
<keyword evidence="1" id="KW-0732">Signal</keyword>
<name>A0A8J6IWE0_9ALTE</name>
<dbReference type="RefSeq" id="WP_186507442.1">
    <property type="nucleotide sequence ID" value="NZ_JACNEP010000011.1"/>
</dbReference>